<accession>A0A098M4Y2</accession>
<dbReference type="InterPro" id="IPR051531">
    <property type="entry name" value="N-acetyltransferase"/>
</dbReference>
<keyword evidence="2" id="KW-0808">Transferase</keyword>
<dbReference type="Pfam" id="PF13302">
    <property type="entry name" value="Acetyltransf_3"/>
    <property type="match status" value="1"/>
</dbReference>
<dbReference type="PANTHER" id="PTHR43792">
    <property type="entry name" value="GNAT FAMILY, PUTATIVE (AFU_ORTHOLOGUE AFUA_3G00765)-RELATED-RELATED"/>
    <property type="match status" value="1"/>
</dbReference>
<evidence type="ECO:0000313" key="2">
    <source>
        <dbReference type="EMBL" id="KGE17093.1"/>
    </source>
</evidence>
<sequence length="182" mass="21890">MIKKETDRLIIRNFIPSDWKDLYEYLSLDDVLKYEPVGACDVEECRRFALERSKGNNFWAVILRDEEKMIGHVYFNQIEPYEFMTWEIGYIFNPKFYGNGYATEACRGILQYGFNELKIHRVIALCNPENIASWRLMERLNMRREAYHKKKAFFHKTEEGEPLWHDAYQYAILEEELNDFSS</sequence>
<feature type="domain" description="N-acetyltransferase" evidence="1">
    <location>
        <begin position="9"/>
        <end position="164"/>
    </location>
</feature>
<dbReference type="InterPro" id="IPR000182">
    <property type="entry name" value="GNAT_dom"/>
</dbReference>
<dbReference type="RefSeq" id="WP_036655549.1">
    <property type="nucleotide sequence ID" value="NZ_JQCR01000003.1"/>
</dbReference>
<name>A0A098M4Y2_9BACL</name>
<organism evidence="2 3">
    <name type="scientific">Paenibacillus wynnii</name>
    <dbReference type="NCBI Taxonomy" id="268407"/>
    <lineage>
        <taxon>Bacteria</taxon>
        <taxon>Bacillati</taxon>
        <taxon>Bacillota</taxon>
        <taxon>Bacilli</taxon>
        <taxon>Bacillales</taxon>
        <taxon>Paenibacillaceae</taxon>
        <taxon>Paenibacillus</taxon>
    </lineage>
</organism>
<dbReference type="Gene3D" id="3.40.630.30">
    <property type="match status" value="1"/>
</dbReference>
<evidence type="ECO:0000259" key="1">
    <source>
        <dbReference type="PROSITE" id="PS51186"/>
    </source>
</evidence>
<dbReference type="GO" id="GO:0016747">
    <property type="term" value="F:acyltransferase activity, transferring groups other than amino-acyl groups"/>
    <property type="evidence" value="ECO:0007669"/>
    <property type="project" value="InterPro"/>
</dbReference>
<reference evidence="2 3" key="1">
    <citation type="submission" date="2014-08" db="EMBL/GenBank/DDBJ databases">
        <authorList>
            <person name="den Bakker H.C."/>
        </authorList>
    </citation>
    <scope>NUCLEOTIDE SEQUENCE [LARGE SCALE GENOMIC DNA]</scope>
    <source>
        <strain evidence="2 3">DSM 18334</strain>
    </source>
</reference>
<dbReference type="SUPFAM" id="SSF55729">
    <property type="entry name" value="Acyl-CoA N-acyltransferases (Nat)"/>
    <property type="match status" value="1"/>
</dbReference>
<proteinExistence type="predicted"/>
<comment type="caution">
    <text evidence="2">The sequence shown here is derived from an EMBL/GenBank/DDBJ whole genome shotgun (WGS) entry which is preliminary data.</text>
</comment>
<keyword evidence="3" id="KW-1185">Reference proteome</keyword>
<dbReference type="Proteomes" id="UP000029734">
    <property type="component" value="Unassembled WGS sequence"/>
</dbReference>
<dbReference type="OrthoDB" id="9785602at2"/>
<reference evidence="2 3" key="2">
    <citation type="submission" date="2014-10" db="EMBL/GenBank/DDBJ databases">
        <title>Comparative genomics of the Paenibacillus odorifer group.</title>
        <authorList>
            <person name="Tsai Y.-C."/>
            <person name="Martin N."/>
            <person name="Korlach J."/>
            <person name="Wiedmann M."/>
        </authorList>
    </citation>
    <scope>NUCLEOTIDE SEQUENCE [LARGE SCALE GENOMIC DNA]</scope>
    <source>
        <strain evidence="2 3">DSM 18334</strain>
    </source>
</reference>
<dbReference type="InterPro" id="IPR016181">
    <property type="entry name" value="Acyl_CoA_acyltransferase"/>
</dbReference>
<gene>
    <name evidence="2" type="ORF">PWYN_20795</name>
</gene>
<evidence type="ECO:0000313" key="3">
    <source>
        <dbReference type="Proteomes" id="UP000029734"/>
    </source>
</evidence>
<dbReference type="AlphaFoldDB" id="A0A098M4Y2"/>
<dbReference type="STRING" id="268407.PWYN_20795"/>
<protein>
    <submittedName>
        <fullName evidence="2">GNAT family acetyltransferase</fullName>
    </submittedName>
</protein>
<dbReference type="PROSITE" id="PS51186">
    <property type="entry name" value="GNAT"/>
    <property type="match status" value="1"/>
</dbReference>
<dbReference type="PANTHER" id="PTHR43792:SF5">
    <property type="entry name" value="RIBOSOMAL-PROTEIN-SERINE ACETYLTRANSFERASE"/>
    <property type="match status" value="1"/>
</dbReference>
<dbReference type="eggNOG" id="COG1670">
    <property type="taxonomic scope" value="Bacteria"/>
</dbReference>
<dbReference type="EMBL" id="JQCR01000003">
    <property type="protein sequence ID" value="KGE17093.1"/>
    <property type="molecule type" value="Genomic_DNA"/>
</dbReference>